<evidence type="ECO:0000256" key="3">
    <source>
        <dbReference type="ARBA" id="ARBA00008316"/>
    </source>
</evidence>
<dbReference type="InterPro" id="IPR020899">
    <property type="entry name" value="Arg_repress_C"/>
</dbReference>
<dbReference type="RefSeq" id="WP_085238605.1">
    <property type="nucleotide sequence ID" value="NZ_CP157315.1"/>
</dbReference>
<evidence type="ECO:0000256" key="8">
    <source>
        <dbReference type="ARBA" id="ARBA00023163"/>
    </source>
</evidence>
<comment type="pathway">
    <text evidence="9">Amino-acid biosynthesis; L-arginine biosynthesis [regulation].</text>
</comment>
<dbReference type="GO" id="GO:0034618">
    <property type="term" value="F:arginine binding"/>
    <property type="evidence" value="ECO:0007669"/>
    <property type="project" value="InterPro"/>
</dbReference>
<keyword evidence="8 9" id="KW-0804">Transcription</keyword>
<evidence type="ECO:0000256" key="5">
    <source>
        <dbReference type="ARBA" id="ARBA00022491"/>
    </source>
</evidence>
<accession>A0A0U1DHG4</accession>
<keyword evidence="9" id="KW-0055">Arginine biosynthesis</keyword>
<dbReference type="InterPro" id="IPR020900">
    <property type="entry name" value="Arg_repress_DNA-bd"/>
</dbReference>
<dbReference type="SUPFAM" id="SSF55252">
    <property type="entry name" value="C-terminal domain of arginine repressor"/>
    <property type="match status" value="1"/>
</dbReference>
<protein>
    <recommendedName>
        <fullName evidence="9">Arginine repressor</fullName>
    </recommendedName>
</protein>
<dbReference type="InterPro" id="IPR036251">
    <property type="entry name" value="Arg_repress_C_sf"/>
</dbReference>
<keyword evidence="4 9" id="KW-0963">Cytoplasm</keyword>
<dbReference type="NCBIfam" id="NF002880">
    <property type="entry name" value="PRK03341.1"/>
    <property type="match status" value="1"/>
</dbReference>
<dbReference type="OrthoDB" id="7060358at2"/>
<keyword evidence="5 9" id="KW-0678">Repressor</keyword>
<evidence type="ECO:0000256" key="7">
    <source>
        <dbReference type="ARBA" id="ARBA00023125"/>
    </source>
</evidence>
<dbReference type="GO" id="GO:0051259">
    <property type="term" value="P:protein complex oligomerization"/>
    <property type="evidence" value="ECO:0007669"/>
    <property type="project" value="InterPro"/>
</dbReference>
<dbReference type="EMBL" id="CTEC01000002">
    <property type="protein sequence ID" value="CQD15177.1"/>
    <property type="molecule type" value="Genomic_DNA"/>
</dbReference>
<comment type="subcellular location">
    <subcellularLocation>
        <location evidence="2 9">Cytoplasm</location>
    </subcellularLocation>
</comment>
<gene>
    <name evidence="9 10" type="primary">argR</name>
    <name evidence="10" type="ORF">BN000_03144</name>
</gene>
<dbReference type="GO" id="GO:0003700">
    <property type="term" value="F:DNA-binding transcription factor activity"/>
    <property type="evidence" value="ECO:0007669"/>
    <property type="project" value="UniProtKB-UniRule"/>
</dbReference>
<comment type="similarity">
    <text evidence="3 9">Belongs to the ArgR family.</text>
</comment>
<dbReference type="InterPro" id="IPR001669">
    <property type="entry name" value="Arg_repress"/>
</dbReference>
<dbReference type="PANTHER" id="PTHR34471">
    <property type="entry name" value="ARGININE REPRESSOR"/>
    <property type="match status" value="1"/>
</dbReference>
<dbReference type="SUPFAM" id="SSF46785">
    <property type="entry name" value="Winged helix' DNA-binding domain"/>
    <property type="match status" value="1"/>
</dbReference>
<dbReference type="InterPro" id="IPR036390">
    <property type="entry name" value="WH_DNA-bd_sf"/>
</dbReference>
<dbReference type="GO" id="GO:0005737">
    <property type="term" value="C:cytoplasm"/>
    <property type="evidence" value="ECO:0007669"/>
    <property type="project" value="UniProtKB-SubCell"/>
</dbReference>
<dbReference type="UniPathway" id="UPA00068"/>
<proteinExistence type="inferred from homology"/>
<dbReference type="PRINTS" id="PR01467">
    <property type="entry name" value="ARGREPRESSOR"/>
</dbReference>
<dbReference type="Pfam" id="PF01316">
    <property type="entry name" value="Arg_repressor"/>
    <property type="match status" value="1"/>
</dbReference>
<keyword evidence="6 9" id="KW-0805">Transcription regulation</keyword>
<dbReference type="NCBIfam" id="TIGR01529">
    <property type="entry name" value="argR_whole"/>
    <property type="match status" value="1"/>
</dbReference>
<dbReference type="GO" id="GO:0003677">
    <property type="term" value="F:DNA binding"/>
    <property type="evidence" value="ECO:0007669"/>
    <property type="project" value="UniProtKB-KW"/>
</dbReference>
<dbReference type="Gene3D" id="1.10.10.10">
    <property type="entry name" value="Winged helix-like DNA-binding domain superfamily/Winged helix DNA-binding domain"/>
    <property type="match status" value="1"/>
</dbReference>
<dbReference type="GO" id="GO:1900079">
    <property type="term" value="P:regulation of arginine biosynthetic process"/>
    <property type="evidence" value="ECO:0007669"/>
    <property type="project" value="UniProtKB-UniRule"/>
</dbReference>
<reference evidence="11" key="1">
    <citation type="submission" date="2015-03" db="EMBL/GenBank/DDBJ databases">
        <authorList>
            <person name="Urmite Genomes"/>
        </authorList>
    </citation>
    <scope>NUCLEOTIDE SEQUENCE [LARGE SCALE GENOMIC DNA]</scope>
    <source>
        <strain evidence="11">CSUR P1344</strain>
    </source>
</reference>
<sequence>MTRSKTTPETTRAGRQDRIVAILSSASISSQSELAARLADEGIEVTQATLSRDLEELGAVKLRGADGGVGVYIVPEDGSPVRGVSGGTARLSRLLSELLVSADASANLAVLRTPPGGANYLASAIDRAALPYVVGTIAGDDTVFVAAREPMTGAELARTLESLTTT</sequence>
<dbReference type="InterPro" id="IPR036388">
    <property type="entry name" value="WH-like_DNA-bd_sf"/>
</dbReference>
<evidence type="ECO:0000313" key="11">
    <source>
        <dbReference type="Proteomes" id="UP000199601"/>
    </source>
</evidence>
<keyword evidence="9" id="KW-0028">Amino-acid biosynthesis</keyword>
<keyword evidence="11" id="KW-1185">Reference proteome</keyword>
<evidence type="ECO:0000256" key="1">
    <source>
        <dbReference type="ARBA" id="ARBA00002095"/>
    </source>
</evidence>
<evidence type="ECO:0000256" key="2">
    <source>
        <dbReference type="ARBA" id="ARBA00004496"/>
    </source>
</evidence>
<dbReference type="HAMAP" id="MF_00173">
    <property type="entry name" value="Arg_repressor"/>
    <property type="match status" value="1"/>
</dbReference>
<evidence type="ECO:0000313" key="10">
    <source>
        <dbReference type="EMBL" id="CQD15177.1"/>
    </source>
</evidence>
<dbReference type="GO" id="GO:0006526">
    <property type="term" value="P:L-arginine biosynthetic process"/>
    <property type="evidence" value="ECO:0007669"/>
    <property type="project" value="UniProtKB-UniPathway"/>
</dbReference>
<keyword evidence="7 9" id="KW-0238">DNA-binding</keyword>
<organism evidence="10 11">
    <name type="scientific">Mycobacterium europaeum</name>
    <dbReference type="NCBI Taxonomy" id="761804"/>
    <lineage>
        <taxon>Bacteria</taxon>
        <taxon>Bacillati</taxon>
        <taxon>Actinomycetota</taxon>
        <taxon>Actinomycetes</taxon>
        <taxon>Mycobacteriales</taxon>
        <taxon>Mycobacteriaceae</taxon>
        <taxon>Mycobacterium</taxon>
        <taxon>Mycobacterium simiae complex</taxon>
    </lineage>
</organism>
<name>A0A0U1DHG4_9MYCO</name>
<dbReference type="Pfam" id="PF02863">
    <property type="entry name" value="Arg_repressor_C"/>
    <property type="match status" value="1"/>
</dbReference>
<evidence type="ECO:0000256" key="9">
    <source>
        <dbReference type="HAMAP-Rule" id="MF_00173"/>
    </source>
</evidence>
<comment type="function">
    <text evidence="1 9">Regulates arginine biosynthesis genes.</text>
</comment>
<dbReference type="AlphaFoldDB" id="A0A0U1DHG4"/>
<dbReference type="STRING" id="761804.BN000_03144"/>
<evidence type="ECO:0000256" key="6">
    <source>
        <dbReference type="ARBA" id="ARBA00023015"/>
    </source>
</evidence>
<dbReference type="PANTHER" id="PTHR34471:SF1">
    <property type="entry name" value="ARGININE REPRESSOR"/>
    <property type="match status" value="1"/>
</dbReference>
<evidence type="ECO:0000256" key="4">
    <source>
        <dbReference type="ARBA" id="ARBA00022490"/>
    </source>
</evidence>
<dbReference type="Proteomes" id="UP000199601">
    <property type="component" value="Unassembled WGS sequence"/>
</dbReference>
<dbReference type="Gene3D" id="3.30.1360.40">
    <property type="match status" value="1"/>
</dbReference>